<dbReference type="InterPro" id="IPR051532">
    <property type="entry name" value="Ester_Hydrolysis_Enzymes"/>
</dbReference>
<dbReference type="SUPFAM" id="SSF52266">
    <property type="entry name" value="SGNH hydrolase"/>
    <property type="match status" value="1"/>
</dbReference>
<protein>
    <submittedName>
        <fullName evidence="2">Lysophospholipase L1-like esterase</fullName>
    </submittedName>
</protein>
<organism evidence="2 3">
    <name type="scientific">Paenibacillus eucommiae</name>
    <dbReference type="NCBI Taxonomy" id="1355755"/>
    <lineage>
        <taxon>Bacteria</taxon>
        <taxon>Bacillati</taxon>
        <taxon>Bacillota</taxon>
        <taxon>Bacilli</taxon>
        <taxon>Bacillales</taxon>
        <taxon>Paenibacillaceae</taxon>
        <taxon>Paenibacillus</taxon>
    </lineage>
</organism>
<evidence type="ECO:0000313" key="2">
    <source>
        <dbReference type="EMBL" id="MBP1990408.1"/>
    </source>
</evidence>
<evidence type="ECO:0000259" key="1">
    <source>
        <dbReference type="Pfam" id="PF13472"/>
    </source>
</evidence>
<keyword evidence="3" id="KW-1185">Reference proteome</keyword>
<reference evidence="2 3" key="1">
    <citation type="submission" date="2021-03" db="EMBL/GenBank/DDBJ databases">
        <title>Genomic Encyclopedia of Type Strains, Phase IV (KMG-IV): sequencing the most valuable type-strain genomes for metagenomic binning, comparative biology and taxonomic classification.</title>
        <authorList>
            <person name="Goeker M."/>
        </authorList>
    </citation>
    <scope>NUCLEOTIDE SEQUENCE [LARGE SCALE GENOMIC DNA]</scope>
    <source>
        <strain evidence="2 3">DSM 26048</strain>
    </source>
</reference>
<dbReference type="Pfam" id="PF13472">
    <property type="entry name" value="Lipase_GDSL_2"/>
    <property type="match status" value="1"/>
</dbReference>
<evidence type="ECO:0000313" key="3">
    <source>
        <dbReference type="Proteomes" id="UP001519287"/>
    </source>
</evidence>
<sequence>MKEDNRLSKLRESMIRNSAITIVAYGDSWTYGSCADGWIEAGEAGNNAGLIHGSWAQQLQRSLQKRNPNVQFYNRGMGGWESTQGLERFDTIVSPLKPDYLILNFGINDWKNNGSLEDYKIAMETMIARSTDMGCQIVLWTAGPLSTSMGESYGWNEPMIDTHYTHLYDDYLEKLRQLATIHKLLLADAAYEAVELWKAGEDLSLWFGDAIHFKQSGHDLIFNCIQKELGLV</sequence>
<gene>
    <name evidence="2" type="ORF">J2Z66_002014</name>
</gene>
<proteinExistence type="predicted"/>
<name>A0ABS4IS63_9BACL</name>
<dbReference type="EMBL" id="JAGGLB010000005">
    <property type="protein sequence ID" value="MBP1990408.1"/>
    <property type="molecule type" value="Genomic_DNA"/>
</dbReference>
<dbReference type="RefSeq" id="WP_209971193.1">
    <property type="nucleotide sequence ID" value="NZ_JAGGLB010000005.1"/>
</dbReference>
<dbReference type="PANTHER" id="PTHR30383:SF5">
    <property type="entry name" value="SGNH HYDROLASE-TYPE ESTERASE DOMAIN-CONTAINING PROTEIN"/>
    <property type="match status" value="1"/>
</dbReference>
<dbReference type="PANTHER" id="PTHR30383">
    <property type="entry name" value="THIOESTERASE 1/PROTEASE 1/LYSOPHOSPHOLIPASE L1"/>
    <property type="match status" value="1"/>
</dbReference>
<feature type="domain" description="SGNH hydrolase-type esterase" evidence="1">
    <location>
        <begin position="24"/>
        <end position="220"/>
    </location>
</feature>
<dbReference type="Proteomes" id="UP001519287">
    <property type="component" value="Unassembled WGS sequence"/>
</dbReference>
<accession>A0ABS4IS63</accession>
<dbReference type="InterPro" id="IPR013830">
    <property type="entry name" value="SGNH_hydro"/>
</dbReference>
<comment type="caution">
    <text evidence="2">The sequence shown here is derived from an EMBL/GenBank/DDBJ whole genome shotgun (WGS) entry which is preliminary data.</text>
</comment>
<dbReference type="InterPro" id="IPR036514">
    <property type="entry name" value="SGNH_hydro_sf"/>
</dbReference>
<dbReference type="Gene3D" id="3.40.50.1110">
    <property type="entry name" value="SGNH hydrolase"/>
    <property type="match status" value="1"/>
</dbReference>
<dbReference type="CDD" id="cd00229">
    <property type="entry name" value="SGNH_hydrolase"/>
    <property type="match status" value="1"/>
</dbReference>